<organism evidence="19 20">
    <name type="scientific">Candidozyma haemuli</name>
    <dbReference type="NCBI Taxonomy" id="45357"/>
    <lineage>
        <taxon>Eukaryota</taxon>
        <taxon>Fungi</taxon>
        <taxon>Dikarya</taxon>
        <taxon>Ascomycota</taxon>
        <taxon>Saccharomycotina</taxon>
        <taxon>Pichiomycetes</taxon>
        <taxon>Metschnikowiaceae</taxon>
        <taxon>Candidozyma</taxon>
    </lineage>
</organism>
<evidence type="ECO:0000256" key="12">
    <source>
        <dbReference type="ARBA" id="ARBA00022842"/>
    </source>
</evidence>
<evidence type="ECO:0000256" key="9">
    <source>
        <dbReference type="ARBA" id="ARBA00022737"/>
    </source>
</evidence>
<dbReference type="InterPro" id="IPR019974">
    <property type="entry name" value="XPG_CS"/>
</dbReference>
<dbReference type="Gene3D" id="1.10.150.20">
    <property type="entry name" value="5' to 3' exonuclease, C-terminal subdomain"/>
    <property type="match status" value="1"/>
</dbReference>
<keyword evidence="13" id="KW-0508">mRNA splicing</keyword>
<keyword evidence="7" id="KW-0479">Metal-binding</keyword>
<dbReference type="InterPro" id="IPR011989">
    <property type="entry name" value="ARM-like"/>
</dbReference>
<dbReference type="SMART" id="SM00485">
    <property type="entry name" value="XPGN"/>
    <property type="match status" value="1"/>
</dbReference>
<sequence>MSSHSDYELPSQTDKHSRPQNVSTRNDYQKQAYNRSINIDETKSYQSRIESLALEKGEMNLKRSLHSDESIMEQKLKRKHLEDYQQTLRNTTRSVQMEQAESRVSLTDRLLDKIIPAGYIKVTPKEISRGPSVTVQLYQPPDHQPSVDTNIINEISVEYEGIFLKKEDRKHLSLLVRKSEEDLLDPNERKRFKVMEVILRAKNGTSQVRKKANRWFNSHSSDLGAKAIFSVLLPLMLEPDLEDSERHILLKLTGRAAYQLAHEIRPYTHKLVTAVSPLLIDEQMTLRLEAKDTIAVIARSAGLANIITSLRPDLDNSDEYVRNLTARVLAEVASTLGLVKFFPFVKAVLRSKSSQARHTGIRIIHHICINLGGGNGASILPYLPQIADIIKPGLEDELLPVRTATANTISLLADSVFPHGIEAFDTLLEPLWGGLKNHRGRGLAAFVKAVGSLVSLMAQNSSYEEYTNYYLKELLQVMIREFRSPDEDMKRAILRSLLRLPISRTVLPNYKGQLIQPFFQNFWTRKIASDSSQVCRLVIDTTKVMAKNIGVTVVIESLIPLAKNANESMRQMAVGAVNKIARSFPDAFLELQERSTDTLLDAVLFAFQEQTQSHSVYRSAVTSVCNALQSRIKPHITALLSTILFRMKNKEPEVRLQSADLVSAVAPLLNEFGDNNTQIMNRLILFLYESLGEVYPEVLGSIIGALYACLESLNKEALSSLDNPSISMLLPTMTPILKNRHEKVQENCVKLIGLIACKSAECINAKEWMRICFDLLDMLKSQRKRIRIASNATFGFIANAIGPQDVLATLLNNLRVQERQLRVCTAVAIGIVADTCEPFTVLPALMNEYRMPDKNVQNGILKSLGFMFEYISGAQSKDYIHAVTPLIGNGLTDRDQVHRQTAATVVRHLALNCTGFANDDHIETFTHLMNLVLPNIYEQSPHVIIRIIECLDAIRNIIGPGIFLNYIWAGLFHPARKVRTPFWKVFNAAYVQSCDALVPCYPRFDEVPHSEDMGVTSLWEIVGPAARPVKLDALSRKRLAVDASIWIYQFLKAVRDKDGNSLGQSHIVGFFRRICKLLYHGIQPLFVFDGGAPALKRKVIQQRKERRRENQEDAAMSAQKILAIQLQKDKDLPHSRKRELLKNPDSSKTEVPNPDGTVYLEDMPILHPEHGASQEQNSQQAELVQSSPTRKFIKKDEYHLPEIRQFTVSKDDNRIMPADEFQEYTENADFDTVDGINIDSVDPSSKEFTELPLATQYMILSHLRLRSRLRLGYSKDQLEGLFPSSKDFSKFQIDQVKKRNFYTQRLMTVSGMSEDSGNITRRIAGDKDRHYALVKNEDGWTLSLGDGDGDLIEIDDNGEIKRSLMSSFDDDSGKNITQIKTEDSQAAQSSDSDEEFEDVPAHLQEDDEDSSQAIIQSIYGMYKNDYEESSSPNEIEGSQKMQNNLPIGTSEHKKDVVNQVTDLDENQPDLNSSMLFRSQNIESSDEKKQDADESATFRTSEPPEPSQSSHAMPSWFDHSVSQIERPHSGDRFFTQEAQSTRPMNEDKKVGLISYSEARDLIDIESIPGSPIEQEHSDVEIVNEQNVNDEILGSDVEIANEKSFPKYEHKNDDTRQTEFKPSMIQHEKKDSEKGDSQKDDGQESEALTHGGRTVRDRRQSTTLDSHGPTEQIPEKFAPQRPAVLDYELEEDEEAEMMNQLREEDNQHEEFAIEMKTKHHIPISSTSLISDEQLYQERVQKAKRDSDEVSQTMIQDVQELLKRFGIPFITAPMEAEAQCAELYRLQMVDGIITDDSDCFLFGGSRIYKNMFNQKQYVECYFNEEIDHKIGLDRIKLIELALLLGSDYTEGIKGIGPVLAMEILAEFEDLKSFKRWFDEHARGLSQPKDPDSKLKKNLLKRIKSGKLFLPDNFPDQVVFQAYTHPEVDRDTSEFKWGVPNLDQIRSFLMYNVGWSQSRVDEVMLPLIRDMNKKRSEGTQTTVGEFFPQEYISYKKDAALGKRMKSAATRLHKRKKLDK</sequence>
<keyword evidence="10" id="KW-0227">DNA damage</keyword>
<dbReference type="SUPFAM" id="SSF48371">
    <property type="entry name" value="ARM repeat"/>
    <property type="match status" value="1"/>
</dbReference>
<dbReference type="PROSITE" id="PS00842">
    <property type="entry name" value="XPG_2"/>
    <property type="match status" value="1"/>
</dbReference>
<dbReference type="PRINTS" id="PR00066">
    <property type="entry name" value="XRODRMPGMNTG"/>
</dbReference>
<keyword evidence="14" id="KW-0234">DNA repair</keyword>
<evidence type="ECO:0000259" key="17">
    <source>
        <dbReference type="SMART" id="SM00484"/>
    </source>
</evidence>
<keyword evidence="9" id="KW-0677">Repeat</keyword>
<evidence type="ECO:0000256" key="14">
    <source>
        <dbReference type="ARBA" id="ARBA00023204"/>
    </source>
</evidence>
<accession>A0ABX8I140</accession>
<evidence type="ECO:0000256" key="10">
    <source>
        <dbReference type="ARBA" id="ARBA00022763"/>
    </source>
</evidence>
<feature type="region of interest" description="Disordered" evidence="16">
    <location>
        <begin position="1599"/>
        <end position="1680"/>
    </location>
</feature>
<evidence type="ECO:0000259" key="18">
    <source>
        <dbReference type="SMART" id="SM00485"/>
    </source>
</evidence>
<feature type="region of interest" description="Disordered" evidence="16">
    <location>
        <begin position="1478"/>
        <end position="1548"/>
    </location>
</feature>
<dbReference type="Pfam" id="PF00752">
    <property type="entry name" value="XPG_N"/>
    <property type="match status" value="1"/>
</dbReference>
<dbReference type="Proteomes" id="UP000825434">
    <property type="component" value="Chromosome 1"/>
</dbReference>
<feature type="domain" description="XPG N-terminal" evidence="18">
    <location>
        <begin position="1013"/>
        <end position="1110"/>
    </location>
</feature>
<dbReference type="InterPro" id="IPR006086">
    <property type="entry name" value="XPG-I_dom"/>
</dbReference>
<dbReference type="PANTHER" id="PTHR12097">
    <property type="entry name" value="SPLICING FACTOR 3B, SUBUNIT 1-RELATED"/>
    <property type="match status" value="1"/>
</dbReference>
<feature type="region of interest" description="Disordered" evidence="16">
    <location>
        <begin position="1381"/>
        <end position="1411"/>
    </location>
</feature>
<dbReference type="InterPro" id="IPR006085">
    <property type="entry name" value="XPG_DNA_repair_N"/>
</dbReference>
<keyword evidence="8" id="KW-0747">Spliceosome</keyword>
<evidence type="ECO:0000256" key="4">
    <source>
        <dbReference type="ARBA" id="ARBA00005754"/>
    </source>
</evidence>
<evidence type="ECO:0000313" key="19">
    <source>
        <dbReference type="EMBL" id="QWU86910.1"/>
    </source>
</evidence>
<feature type="region of interest" description="Disordered" evidence="16">
    <location>
        <begin position="1"/>
        <end position="35"/>
    </location>
</feature>
<comment type="subcellular location">
    <subcellularLocation>
        <location evidence="2">Nucleus</location>
    </subcellularLocation>
</comment>
<evidence type="ECO:0000256" key="11">
    <source>
        <dbReference type="ARBA" id="ARBA00022801"/>
    </source>
</evidence>
<evidence type="ECO:0000256" key="16">
    <source>
        <dbReference type="SAM" id="MobiDB-lite"/>
    </source>
</evidence>
<reference evidence="19 20" key="1">
    <citation type="submission" date="2021-06" db="EMBL/GenBank/DDBJ databases">
        <title>Candida outbreak in Lebanon.</title>
        <authorList>
            <person name="Finianos M."/>
        </authorList>
    </citation>
    <scope>NUCLEOTIDE SEQUENCE [LARGE SCALE GENOMIC DNA]</scope>
    <source>
        <strain evidence="19">CA3LBN</strain>
    </source>
</reference>
<comment type="similarity">
    <text evidence="4">Belongs to the SF3B1 family.</text>
</comment>
<dbReference type="Gene3D" id="1.25.10.10">
    <property type="entry name" value="Leucine-rich Repeat Variant"/>
    <property type="match status" value="3"/>
</dbReference>
<dbReference type="SMART" id="SM00484">
    <property type="entry name" value="XPGI"/>
    <property type="match status" value="1"/>
</dbReference>
<dbReference type="SUPFAM" id="SSF47807">
    <property type="entry name" value="5' to 3' exonuclease, C-terminal subdomain"/>
    <property type="match status" value="1"/>
</dbReference>
<keyword evidence="20" id="KW-1185">Reference proteome</keyword>
<evidence type="ECO:0000256" key="13">
    <source>
        <dbReference type="ARBA" id="ARBA00023187"/>
    </source>
</evidence>
<evidence type="ECO:0000256" key="7">
    <source>
        <dbReference type="ARBA" id="ARBA00022723"/>
    </source>
</evidence>
<evidence type="ECO:0000256" key="3">
    <source>
        <dbReference type="ARBA" id="ARBA00005283"/>
    </source>
</evidence>
<dbReference type="InterPro" id="IPR038737">
    <property type="entry name" value="SF3b_su1-like"/>
</dbReference>
<dbReference type="InterPro" id="IPR008918">
    <property type="entry name" value="HhH2"/>
</dbReference>
<keyword evidence="6" id="KW-0540">Nuclease</keyword>
<evidence type="ECO:0000256" key="15">
    <source>
        <dbReference type="ARBA" id="ARBA00023242"/>
    </source>
</evidence>
<dbReference type="InterPro" id="IPR001044">
    <property type="entry name" value="XPG/Rad2_eukaryotes"/>
</dbReference>
<dbReference type="Pfam" id="PF00867">
    <property type="entry name" value="XPG_I"/>
    <property type="match status" value="1"/>
</dbReference>
<feature type="compositionally biased region" description="Basic and acidic residues" evidence="16">
    <location>
        <begin position="1133"/>
        <end position="1148"/>
    </location>
</feature>
<protein>
    <submittedName>
        <fullName evidence="19">Uncharacterized protein</fullName>
    </submittedName>
</protein>
<evidence type="ECO:0000256" key="2">
    <source>
        <dbReference type="ARBA" id="ARBA00004123"/>
    </source>
</evidence>
<feature type="compositionally biased region" description="Basic and acidic residues" evidence="16">
    <location>
        <begin position="1624"/>
        <end position="1640"/>
    </location>
</feature>
<dbReference type="InterPro" id="IPR036279">
    <property type="entry name" value="5-3_exonuclease_C_sf"/>
</dbReference>
<dbReference type="InterPro" id="IPR054573">
    <property type="entry name" value="PP2A/SF3B1-like_HEAT"/>
</dbReference>
<keyword evidence="11" id="KW-0378">Hydrolase</keyword>
<dbReference type="EMBL" id="CP076661">
    <property type="protein sequence ID" value="QWU86910.1"/>
    <property type="molecule type" value="Genomic_DNA"/>
</dbReference>
<evidence type="ECO:0000256" key="6">
    <source>
        <dbReference type="ARBA" id="ARBA00022722"/>
    </source>
</evidence>
<dbReference type="InterPro" id="IPR006084">
    <property type="entry name" value="XPG/Rad2"/>
</dbReference>
<evidence type="ECO:0000256" key="8">
    <source>
        <dbReference type="ARBA" id="ARBA00022728"/>
    </source>
</evidence>
<dbReference type="Pfam" id="PF22646">
    <property type="entry name" value="PPP2R1A-like_HEAT"/>
    <property type="match status" value="1"/>
</dbReference>
<dbReference type="Gene3D" id="3.40.50.1010">
    <property type="entry name" value="5'-nuclease"/>
    <property type="match status" value="2"/>
</dbReference>
<evidence type="ECO:0000256" key="5">
    <source>
        <dbReference type="ARBA" id="ARBA00022664"/>
    </source>
</evidence>
<keyword evidence="12" id="KW-0460">Magnesium</keyword>
<dbReference type="SUPFAM" id="SSF88723">
    <property type="entry name" value="PIN domain-like"/>
    <property type="match status" value="1"/>
</dbReference>
<feature type="region of interest" description="Disordered" evidence="16">
    <location>
        <begin position="1133"/>
        <end position="1158"/>
    </location>
</feature>
<dbReference type="InterPro" id="IPR029060">
    <property type="entry name" value="PIN-like_dom_sf"/>
</dbReference>
<feature type="compositionally biased region" description="Basic and acidic residues" evidence="16">
    <location>
        <begin position="1599"/>
        <end position="1617"/>
    </location>
</feature>
<gene>
    <name evidence="19" type="ORF">CA3LBN_001128</name>
</gene>
<feature type="domain" description="XPG-I" evidence="17">
    <location>
        <begin position="1760"/>
        <end position="1829"/>
    </location>
</feature>
<evidence type="ECO:0000256" key="1">
    <source>
        <dbReference type="ARBA" id="ARBA00001946"/>
    </source>
</evidence>
<name>A0ABX8I140_9ASCO</name>
<keyword evidence="5" id="KW-0507">mRNA processing</keyword>
<dbReference type="InterPro" id="IPR016024">
    <property type="entry name" value="ARM-type_fold"/>
</dbReference>
<dbReference type="PRINTS" id="PR00853">
    <property type="entry name" value="XPGRADSUPER"/>
</dbReference>
<dbReference type="CDD" id="cd09868">
    <property type="entry name" value="PIN_XPG_RAD2"/>
    <property type="match status" value="2"/>
</dbReference>
<evidence type="ECO:0000313" key="20">
    <source>
        <dbReference type="Proteomes" id="UP000825434"/>
    </source>
</evidence>
<dbReference type="CDD" id="cd09904">
    <property type="entry name" value="H3TH_XPG"/>
    <property type="match status" value="1"/>
</dbReference>
<feature type="region of interest" description="Disordered" evidence="16">
    <location>
        <begin position="1425"/>
        <end position="1446"/>
    </location>
</feature>
<comment type="similarity">
    <text evidence="3">Belongs to the XPG/RAD2 endonuclease family. XPG subfamily.</text>
</comment>
<comment type="cofactor">
    <cofactor evidence="1">
        <name>Mg(2+)</name>
        <dbReference type="ChEBI" id="CHEBI:18420"/>
    </cofactor>
</comment>
<dbReference type="SMART" id="SM00279">
    <property type="entry name" value="HhH2"/>
    <property type="match status" value="1"/>
</dbReference>
<proteinExistence type="inferred from homology"/>
<feature type="compositionally biased region" description="Polar residues" evidence="16">
    <location>
        <begin position="19"/>
        <end position="35"/>
    </location>
</feature>
<keyword evidence="15" id="KW-0539">Nucleus</keyword>